<dbReference type="STRING" id="1033806.HTIA_0960"/>
<dbReference type="OrthoDB" id="147588at2157"/>
<protein>
    <submittedName>
        <fullName evidence="2">Conserved hypothetical PIN domain protein</fullName>
    </submittedName>
    <submittedName>
        <fullName evidence="3">PilT protein</fullName>
    </submittedName>
</protein>
<dbReference type="SUPFAM" id="SSF88723">
    <property type="entry name" value="PIN domain-like"/>
    <property type="match status" value="1"/>
</dbReference>
<dbReference type="HOGENOM" id="CLU_118482_3_4_2"/>
<dbReference type="InterPro" id="IPR029060">
    <property type="entry name" value="PIN-like_dom_sf"/>
</dbReference>
<reference evidence="2 5" key="3">
    <citation type="journal article" date="2014" name="Environ. Microbiol.">
        <title>Halorhabdus tiamatea: proteogenomics and glycosidase activity measurements identify the first cultivated euryarchaeon from a deep-sea anoxic brine lake as potential polysaccharide degrader.</title>
        <authorList>
            <person name="Werner J."/>
            <person name="Ferrer M."/>
            <person name="Michel G."/>
            <person name="Mann A.J."/>
            <person name="Huang S."/>
            <person name="Juarez S."/>
            <person name="Ciordia S."/>
            <person name="Albar J.P."/>
            <person name="Alcaide M."/>
            <person name="La Cono V."/>
            <person name="Yakimov M.M."/>
            <person name="Antunes A."/>
            <person name="Taborda M."/>
            <person name="Da Costa M.S."/>
            <person name="Amann R.I."/>
            <person name="Gloeckner F.O."/>
            <person name="Golyshina O.V."/>
            <person name="Golyshin P.N."/>
            <person name="Teeling H."/>
        </authorList>
    </citation>
    <scope>NUCLEOTIDE SEQUENCE [LARGE SCALE GENOMIC DNA]</scope>
    <source>
        <strain evidence="5">SARL4B</strain>
        <strain evidence="2">Type strain: SARL4B</strain>
    </source>
</reference>
<dbReference type="eggNOG" id="arCOG02219">
    <property type="taxonomic scope" value="Archaea"/>
</dbReference>
<dbReference type="EMBL" id="AFNT02000046">
    <property type="protein sequence ID" value="ERJ05035.1"/>
    <property type="molecule type" value="Genomic_DNA"/>
</dbReference>
<name>F7PQ63_9EURY</name>
<dbReference type="Pfam" id="PF01850">
    <property type="entry name" value="PIN"/>
    <property type="match status" value="1"/>
</dbReference>
<dbReference type="InterPro" id="IPR002716">
    <property type="entry name" value="PIN_dom"/>
</dbReference>
<organism evidence="3 4">
    <name type="scientific">Halorhabdus tiamatea SARL4B</name>
    <dbReference type="NCBI Taxonomy" id="1033806"/>
    <lineage>
        <taxon>Archaea</taxon>
        <taxon>Methanobacteriati</taxon>
        <taxon>Methanobacteriota</taxon>
        <taxon>Stenosarchaea group</taxon>
        <taxon>Halobacteria</taxon>
        <taxon>Halobacteriales</taxon>
        <taxon>Haloarculaceae</taxon>
        <taxon>Halorhabdus</taxon>
    </lineage>
</organism>
<reference evidence="3 4" key="2">
    <citation type="journal article" date="2013" name="PLoS ONE">
        <title>INDIGO - INtegrated Data Warehouse of MIcrobial GenOmes with Examples from the Red Sea Extremophiles.</title>
        <authorList>
            <person name="Alam I."/>
            <person name="Antunes A."/>
            <person name="Kamau A.A."/>
            <person name="Ba Alawi W."/>
            <person name="Kalkatawi M."/>
            <person name="Stingl U."/>
            <person name="Bajic V.B."/>
        </authorList>
    </citation>
    <scope>NUCLEOTIDE SEQUENCE [LARGE SCALE GENOMIC DNA]</scope>
    <source>
        <strain evidence="3 4">SARL4B</strain>
    </source>
</reference>
<gene>
    <name evidence="3" type="ORF">HLRTI_002975</name>
    <name evidence="2" type="ORF">HTIA_0960</name>
</gene>
<dbReference type="Proteomes" id="UP000003861">
    <property type="component" value="Unassembled WGS sequence"/>
</dbReference>
<keyword evidence="5" id="KW-1185">Reference proteome</keyword>
<evidence type="ECO:0000313" key="3">
    <source>
        <dbReference type="EMBL" id="ERJ05035.1"/>
    </source>
</evidence>
<evidence type="ECO:0000259" key="1">
    <source>
        <dbReference type="Pfam" id="PF01850"/>
    </source>
</evidence>
<dbReference type="Proteomes" id="UP000015381">
    <property type="component" value="Chromosome I"/>
</dbReference>
<evidence type="ECO:0000313" key="4">
    <source>
        <dbReference type="Proteomes" id="UP000003861"/>
    </source>
</evidence>
<dbReference type="EMBL" id="HF571520">
    <property type="protein sequence ID" value="CCQ33098.1"/>
    <property type="molecule type" value="Genomic_DNA"/>
</dbReference>
<accession>F7PQ63</accession>
<feature type="domain" description="PIN" evidence="1">
    <location>
        <begin position="3"/>
        <end position="119"/>
    </location>
</feature>
<evidence type="ECO:0000313" key="2">
    <source>
        <dbReference type="EMBL" id="CCQ33098.1"/>
    </source>
</evidence>
<evidence type="ECO:0000313" key="5">
    <source>
        <dbReference type="Proteomes" id="UP000015381"/>
    </source>
</evidence>
<reference evidence="3 4" key="1">
    <citation type="journal article" date="2011" name="J. Bacteriol.">
        <title>Genome sequence of Halorhabdus tiamatea, the first archaeon isolated from a deep-sea anoxic brine lake.</title>
        <authorList>
            <person name="Antunes A."/>
            <person name="Alam I."/>
            <person name="Bajic V.B."/>
            <person name="Stingl U."/>
        </authorList>
    </citation>
    <scope>NUCLEOTIDE SEQUENCE [LARGE SCALE GENOMIC DNA]</scope>
    <source>
        <strain evidence="3 4">SARL4B</strain>
    </source>
</reference>
<dbReference type="PATRIC" id="fig|1033806.12.peg.952"/>
<dbReference type="AlphaFoldDB" id="F7PQ63"/>
<sequence length="138" mass="14891">MKVLDATFLIDYLDGVEATKAFYEANGGENERWVMPVPAYAEALVGEGNLPSGDVDGARRDLSWGEKYAVDERTAVTAGEIADEVGSSGPYLDGLDALIPAVGRELDAPVVSGDSDLTHPKTKHVIDVEEYREPEHDN</sequence>
<dbReference type="KEGG" id="hti:HTIA_0960"/>
<proteinExistence type="predicted"/>
<dbReference type="Gene3D" id="3.40.50.1010">
    <property type="entry name" value="5'-nuclease"/>
    <property type="match status" value="1"/>
</dbReference>
<dbReference type="RefSeq" id="WP_008524428.1">
    <property type="nucleotide sequence ID" value="NC_021921.1"/>
</dbReference>
<dbReference type="GeneID" id="23800479"/>